<accession>A0A345HZD5</accession>
<feature type="region of interest" description="Disordered" evidence="1">
    <location>
        <begin position="155"/>
        <end position="174"/>
    </location>
</feature>
<dbReference type="KEGG" id="spad:DVK44_34855"/>
<evidence type="ECO:0000256" key="1">
    <source>
        <dbReference type="SAM" id="MobiDB-lite"/>
    </source>
</evidence>
<dbReference type="EMBL" id="CP031194">
    <property type="protein sequence ID" value="AXG82059.1"/>
    <property type="molecule type" value="Genomic_DNA"/>
</dbReference>
<proteinExistence type="predicted"/>
<dbReference type="Proteomes" id="UP000253868">
    <property type="component" value="Chromosome"/>
</dbReference>
<dbReference type="AlphaFoldDB" id="A0A345HZD5"/>
<protein>
    <submittedName>
        <fullName evidence="2">Asp23/Gls24 family envelope stress response protein</fullName>
    </submittedName>
</protein>
<sequence length="235" mass="24927">MALNARPGRPGEPGETPGHEQIHEQIHEQFHDEEPLPCGRELSAVWEAWDAGETAGDPHLTTCPHCAAALADLAALDDAVREARADEAPDPTGLAELTGRVMDIVRLELRPGRPLPLGGPEDDAWIVEAAAARAFRAAAETLPSVRAGSCRITPLDPDAARRPTAAGTGSGDRGPVRVRLEVAAGLRWPLPELAESVRERVAEAAREAIGIEVGRIDVVIVDVLAAAEHEEGGHR</sequence>
<dbReference type="RefSeq" id="WP_114664599.1">
    <property type="nucleotide sequence ID" value="NZ_CP031194.1"/>
</dbReference>
<keyword evidence="3" id="KW-1185">Reference proteome</keyword>
<evidence type="ECO:0000313" key="3">
    <source>
        <dbReference type="Proteomes" id="UP000253868"/>
    </source>
</evidence>
<organism evidence="2 3">
    <name type="scientific">Streptomyces paludis</name>
    <dbReference type="NCBI Taxonomy" id="2282738"/>
    <lineage>
        <taxon>Bacteria</taxon>
        <taxon>Bacillati</taxon>
        <taxon>Actinomycetota</taxon>
        <taxon>Actinomycetes</taxon>
        <taxon>Kitasatosporales</taxon>
        <taxon>Streptomycetaceae</taxon>
        <taxon>Streptomyces</taxon>
    </lineage>
</organism>
<dbReference type="OrthoDB" id="3711227at2"/>
<evidence type="ECO:0000313" key="2">
    <source>
        <dbReference type="EMBL" id="AXG82059.1"/>
    </source>
</evidence>
<name>A0A345HZD5_9ACTN</name>
<reference evidence="3" key="1">
    <citation type="submission" date="2018-07" db="EMBL/GenBank/DDBJ databases">
        <authorList>
            <person name="Zhao J."/>
        </authorList>
    </citation>
    <scope>NUCLEOTIDE SEQUENCE [LARGE SCALE GENOMIC DNA]</scope>
    <source>
        <strain evidence="3">GSSD-12</strain>
    </source>
</reference>
<gene>
    <name evidence="2" type="ORF">DVK44_34855</name>
</gene>